<protein>
    <recommendedName>
        <fullName evidence="3">DUF429 domain-containing protein</fullName>
    </recommendedName>
</protein>
<evidence type="ECO:0008006" key="3">
    <source>
        <dbReference type="Google" id="ProtNLM"/>
    </source>
</evidence>
<dbReference type="RefSeq" id="WP_236331387.1">
    <property type="nucleotide sequence ID" value="NZ_CAKMMG010000001.1"/>
</dbReference>
<comment type="caution">
    <text evidence="1">The sequence shown here is derived from an EMBL/GenBank/DDBJ whole genome shotgun (WGS) entry which is preliminary data.</text>
</comment>
<reference evidence="1" key="1">
    <citation type="submission" date="2022-01" db="EMBL/GenBank/DDBJ databases">
        <authorList>
            <person name="Criscuolo A."/>
        </authorList>
    </citation>
    <scope>NUCLEOTIDE SEQUENCE</scope>
    <source>
        <strain evidence="1">CIP111892</strain>
    </source>
</reference>
<organism evidence="1 2">
    <name type="scientific">Paenibacillus auburnensis</name>
    <dbReference type="NCBI Taxonomy" id="2905649"/>
    <lineage>
        <taxon>Bacteria</taxon>
        <taxon>Bacillati</taxon>
        <taxon>Bacillota</taxon>
        <taxon>Bacilli</taxon>
        <taxon>Bacillales</taxon>
        <taxon>Paenibacillaceae</taxon>
        <taxon>Paenibacillus</taxon>
    </lineage>
</organism>
<evidence type="ECO:0000313" key="2">
    <source>
        <dbReference type="Proteomes" id="UP000838324"/>
    </source>
</evidence>
<evidence type="ECO:0000313" key="1">
    <source>
        <dbReference type="EMBL" id="CAH1194184.1"/>
    </source>
</evidence>
<dbReference type="Proteomes" id="UP000838324">
    <property type="component" value="Unassembled WGS sequence"/>
</dbReference>
<name>A0ABN8G336_9BACL</name>
<proteinExistence type="predicted"/>
<gene>
    <name evidence="1" type="ORF">PAECIP111892_01445</name>
</gene>
<keyword evidence="2" id="KW-1185">Reference proteome</keyword>
<dbReference type="EMBL" id="CAKMMG010000001">
    <property type="protein sequence ID" value="CAH1194184.1"/>
    <property type="molecule type" value="Genomic_DNA"/>
</dbReference>
<sequence length="274" mass="31043">MNEQGQSQTVYGCDFSGAKNPEGKIFIASGSLAGSSFTVNQVYSCEDRLDLYHYIQTSRAPWGMDFPFSIPKYYLESQYASSWDRFIQGAYEDTREQFKQRFGQIHSGKSSRDLRETDTAVDAKSPVSSTPIAMHAMLYGGRKLLYNLQGIASVYPFEPYKENSSRLYEVYPGYGWKALKLKSSDPEAFDKLHTSFKTLIDSGFEVRITAEAAKATLDHQGKANLHARDAVMACIEMAYCIRTYKLENSEHTQPEFATAQEWKLRSLEGLVVRM</sequence>
<accession>A0ABN8G336</accession>